<feature type="compositionally biased region" description="Basic and acidic residues" evidence="9">
    <location>
        <begin position="1374"/>
        <end position="1397"/>
    </location>
</feature>
<dbReference type="InterPro" id="IPR013783">
    <property type="entry name" value="Ig-like_fold"/>
</dbReference>
<feature type="region of interest" description="Disordered" evidence="9">
    <location>
        <begin position="1196"/>
        <end position="1216"/>
    </location>
</feature>
<feature type="compositionally biased region" description="Basic residues" evidence="9">
    <location>
        <begin position="1539"/>
        <end position="1558"/>
    </location>
</feature>
<evidence type="ECO:0000313" key="11">
    <source>
        <dbReference type="EMBL" id="KAK1733879.1"/>
    </source>
</evidence>
<sequence length="1702" mass="186284">MHRQSKPRQKSTDEHCAACQKGQTYWPCDVDGLCYCWDTSSPKIPPAPSTKLPFNTNTDPCDDILTLEVFEALAPEAQHPYSYRGFCQAVRDYNANHPSEGIFIMGTEVQQRHELAAFLGNVLHESDELKAGREYLMCADQKFVGGEMYCKPCDMSGFDWETFTCTGESLASEGRAFNGYCQSNLLPPDGCECDDVYEASVALTGHSQTFCQRPDWVATKEEYAWGAGLFYWMENVKNDKTCHQATLDIINGGLECPSDDHGWHGKAVQLRLNRYCRAATALGLDTLLSLDGCMDMDKKFVQCLKEGNCDACKYDSDVEEGGATGNGPPTKKPTKKNNTKRPTKRPTLQPVTPPPTIEPTNLISGPCTGEPCPVPPGIEEEFCRSATGICGTGPPYCNARSTWTSFCFDCDSDSPFGCPTFGCNDCSGETQQCVGNKNGINPIRDGECEPCGQGKRSIHVMWRGVKDAGVGTQDSRGGLEVVEISNQSSSVGEGVCGELIDKALFRLLAPNAQHPFTYEGFCSAIDHYNSRHAEKVFRMGTRQQRIGEITAFLGMASHDTDGFIAAREYLACGDNVVVDGELYCVPCTKRSKLHGILPTVHDSTEGCTCEYVKEVEASGQLEGHMKANDIFFGRGSIQISNNFNYIRASATMTGSKDTFCEEPELLSTVETFGSALNIINGSSECPVKEDEEWHSKAVRGRLDTTVMWLKLWEQLICSVLMSHSNAPPTDSTGAPPKVATNPPSSRPNTPPPSTSVPKTSPPSSPRTNLPTKKTSPDELGSMTNWAMTSLEYPPTKAPSFKPIPSTAPKPAALITAPKPTTQKDPVIESENNAEIKPTEIVPQQNDEQVVLASSMTKVDDKTFIFKPLDDTTYLELILTPTTGRNRIFYVQPTLNGWTENTVTYNSAPAASGTLFASAVDRTDSMHFELDVAKAVGNNVVSFRVIGTNKMGSEFGSKESSNRLNVPELVVTIVAEKTSSRPINNSDSSKENPYDLSQLYQGKPSVVQISGGKPGNSSPGRISGHVWLDKNSDGVKEADEPGLRGILVDLYSCDDRWVEGIRTSSGGDYIFDDLPEGKYYAVATAGADYGFTPKNVGPDDSKDSDVDATTGRSDCIDLSSPLQLSVSVDVGMVMSELNSAYTNSDIVEADDETESENYNCRGKPCTEGAGYCRSEHNYCGVGDTYCNEKSQWTSECPSAAPTSKPTVTPTTGQPSFAHDEDINCSGEPCTEGDGTWCRSEIGFCGSGKFYCNTDSIWLPKCGGTISTGNTQTLAEVLDSFNAMAENATIKPTKAPTEMTEFSTFALPTLSHVSNPKQVDTTMLGNMYGIETVHYDFQSDSPKSESQNVFVLNDNKGGIQSNQDEAWYARFVDEARRNSGTEETEPKRNGKESDAHGAEVFEAPSTMTFISNEPVASDEDESGGNEPENLATAALKNQEESFPQVLHDMLATPECQSIIHWLPDGLSFIIADKERFSSEILPKYFRGALLNSVIRKLNRWGFRRVKSRRKGEESSFAHSNFVRDKPWLCLRMKCKSKPTYHKVKVSSTSSKKKSKNKNKTKQSTSEVSNRNILANDALPAGIMSRTFVPTSTYSRVTTAAEHEPLPLPNHEHALLTVTAPAAAAGSLSAAVASTIQEMQYLASIPLYQQQRIFQERQILIAQMRQRHQVQMEAIVSSRNGSVQNAMMAQYARDMLNSRNIYYRG</sequence>
<comment type="subcellular location">
    <subcellularLocation>
        <location evidence="1">Nucleus</location>
    </subcellularLocation>
    <subcellularLocation>
        <location evidence="2">Secreted</location>
    </subcellularLocation>
</comment>
<dbReference type="EC" id="3.2.1.14" evidence="11"/>
<comment type="similarity">
    <text evidence="8">Belongs to the HSF family.</text>
</comment>
<dbReference type="Gene3D" id="2.60.40.10">
    <property type="entry name" value="Immunoglobulins"/>
    <property type="match status" value="1"/>
</dbReference>
<dbReference type="Gene3D" id="1.10.10.10">
    <property type="entry name" value="Winged helix-like DNA-binding domain superfamily/Winged helix DNA-binding domain"/>
    <property type="match status" value="1"/>
</dbReference>
<dbReference type="InterPro" id="IPR036388">
    <property type="entry name" value="WH-like_DNA-bd_sf"/>
</dbReference>
<protein>
    <submittedName>
        <fullName evidence="11">Chitinase</fullName>
        <ecNumber evidence="11">3.2.1.14</ecNumber>
    </submittedName>
</protein>
<evidence type="ECO:0000256" key="8">
    <source>
        <dbReference type="RuleBase" id="RU004020"/>
    </source>
</evidence>
<feature type="domain" description="HSF-type DNA-binding" evidence="10">
    <location>
        <begin position="1436"/>
        <end position="1533"/>
    </location>
</feature>
<dbReference type="Proteomes" id="UP001224775">
    <property type="component" value="Unassembled WGS sequence"/>
</dbReference>
<organism evidence="11 12">
    <name type="scientific">Skeletonema marinoi</name>
    <dbReference type="NCBI Taxonomy" id="267567"/>
    <lineage>
        <taxon>Eukaryota</taxon>
        <taxon>Sar</taxon>
        <taxon>Stramenopiles</taxon>
        <taxon>Ochrophyta</taxon>
        <taxon>Bacillariophyta</taxon>
        <taxon>Coscinodiscophyceae</taxon>
        <taxon>Thalassiosirophycidae</taxon>
        <taxon>Thalassiosirales</taxon>
        <taxon>Skeletonemataceae</taxon>
        <taxon>Skeletonema</taxon>
        <taxon>Skeletonema marinoi-dohrnii complex</taxon>
    </lineage>
</organism>
<dbReference type="Pfam" id="PF17210">
    <property type="entry name" value="SdrD_B"/>
    <property type="match status" value="1"/>
</dbReference>
<keyword evidence="6" id="KW-1015">Disulfide bond</keyword>
<dbReference type="InterPro" id="IPR000232">
    <property type="entry name" value="HSF_DNA-bd"/>
</dbReference>
<feature type="region of interest" description="Disordered" evidence="9">
    <location>
        <begin position="1539"/>
        <end position="1566"/>
    </location>
</feature>
<dbReference type="SUPFAM" id="SSF46785">
    <property type="entry name" value="Winged helix' DNA-binding domain"/>
    <property type="match status" value="1"/>
</dbReference>
<dbReference type="PANTHER" id="PTHR22595">
    <property type="entry name" value="CHITINASE-RELATED"/>
    <property type="match status" value="1"/>
</dbReference>
<keyword evidence="11" id="KW-0378">Hydrolase</keyword>
<evidence type="ECO:0000256" key="6">
    <source>
        <dbReference type="ARBA" id="ARBA00023157"/>
    </source>
</evidence>
<accession>A0AAD8XUK7</accession>
<evidence type="ECO:0000256" key="7">
    <source>
        <dbReference type="ARBA" id="ARBA00023242"/>
    </source>
</evidence>
<evidence type="ECO:0000256" key="2">
    <source>
        <dbReference type="ARBA" id="ARBA00004613"/>
    </source>
</evidence>
<dbReference type="Gene3D" id="1.10.530.10">
    <property type="match status" value="3"/>
</dbReference>
<dbReference type="GO" id="GO:0005576">
    <property type="term" value="C:extracellular region"/>
    <property type="evidence" value="ECO:0007669"/>
    <property type="project" value="UniProtKB-SubCell"/>
</dbReference>
<keyword evidence="5" id="KW-0238">DNA-binding</keyword>
<name>A0AAD8XUK7_9STRA</name>
<keyword evidence="11" id="KW-0326">Glycosidase</keyword>
<dbReference type="InterPro" id="IPR055372">
    <property type="entry name" value="CBM96"/>
</dbReference>
<feature type="region of interest" description="Disordered" evidence="9">
    <location>
        <begin position="319"/>
        <end position="364"/>
    </location>
</feature>
<evidence type="ECO:0000256" key="5">
    <source>
        <dbReference type="ARBA" id="ARBA00023125"/>
    </source>
</evidence>
<dbReference type="PANTHER" id="PTHR22595:SF79">
    <property type="entry name" value="CHITINASE 12"/>
    <property type="match status" value="1"/>
</dbReference>
<dbReference type="SMART" id="SM00415">
    <property type="entry name" value="HSF"/>
    <property type="match status" value="1"/>
</dbReference>
<evidence type="ECO:0000256" key="4">
    <source>
        <dbReference type="ARBA" id="ARBA00022729"/>
    </source>
</evidence>
<evidence type="ECO:0000313" key="12">
    <source>
        <dbReference type="Proteomes" id="UP001224775"/>
    </source>
</evidence>
<evidence type="ECO:0000256" key="9">
    <source>
        <dbReference type="SAM" id="MobiDB-lite"/>
    </source>
</evidence>
<feature type="compositionally biased region" description="Pro residues" evidence="9">
    <location>
        <begin position="744"/>
        <end position="764"/>
    </location>
</feature>
<keyword evidence="4" id="KW-0732">Signal</keyword>
<feature type="compositionally biased region" description="Polar residues" evidence="9">
    <location>
        <begin position="1196"/>
        <end position="1213"/>
    </location>
</feature>
<keyword evidence="3" id="KW-0964">Secreted</keyword>
<dbReference type="InterPro" id="IPR036390">
    <property type="entry name" value="WH_DNA-bd_sf"/>
</dbReference>
<evidence type="ECO:0000259" key="10">
    <source>
        <dbReference type="SMART" id="SM00415"/>
    </source>
</evidence>
<dbReference type="EMBL" id="JATAAI010000043">
    <property type="protein sequence ID" value="KAK1733879.1"/>
    <property type="molecule type" value="Genomic_DNA"/>
</dbReference>
<dbReference type="InterPro" id="IPR023346">
    <property type="entry name" value="Lysozyme-like_dom_sf"/>
</dbReference>
<evidence type="ECO:0000256" key="1">
    <source>
        <dbReference type="ARBA" id="ARBA00004123"/>
    </source>
</evidence>
<dbReference type="SUPFAM" id="SSF53955">
    <property type="entry name" value="Lysozyme-like"/>
    <property type="match status" value="2"/>
</dbReference>
<feature type="compositionally biased region" description="Basic residues" evidence="9">
    <location>
        <begin position="332"/>
        <end position="344"/>
    </location>
</feature>
<reference evidence="11" key="1">
    <citation type="submission" date="2023-06" db="EMBL/GenBank/DDBJ databases">
        <title>Survivors Of The Sea: Transcriptome response of Skeletonema marinoi to long-term dormancy.</title>
        <authorList>
            <person name="Pinder M.I.M."/>
            <person name="Kourtchenko O."/>
            <person name="Robertson E.K."/>
            <person name="Larsson T."/>
            <person name="Maumus F."/>
            <person name="Osuna-Cruz C.M."/>
            <person name="Vancaester E."/>
            <person name="Stenow R."/>
            <person name="Vandepoele K."/>
            <person name="Ploug H."/>
            <person name="Bruchert V."/>
            <person name="Godhe A."/>
            <person name="Topel M."/>
        </authorList>
    </citation>
    <scope>NUCLEOTIDE SEQUENCE</scope>
    <source>
        <strain evidence="11">R05AC</strain>
    </source>
</reference>
<dbReference type="GO" id="GO:0043565">
    <property type="term" value="F:sequence-specific DNA binding"/>
    <property type="evidence" value="ECO:0007669"/>
    <property type="project" value="InterPro"/>
</dbReference>
<dbReference type="Gene3D" id="3.30.20.10">
    <property type="entry name" value="Endochitinase, domain 2"/>
    <property type="match status" value="1"/>
</dbReference>
<dbReference type="InterPro" id="IPR033764">
    <property type="entry name" value="Sdr_B"/>
</dbReference>
<keyword evidence="12" id="KW-1185">Reference proteome</keyword>
<feature type="region of interest" description="Disordered" evidence="9">
    <location>
        <begin position="1374"/>
        <end position="1408"/>
    </location>
</feature>
<dbReference type="GO" id="GO:0003700">
    <property type="term" value="F:DNA-binding transcription factor activity"/>
    <property type="evidence" value="ECO:0007669"/>
    <property type="project" value="InterPro"/>
</dbReference>
<feature type="region of interest" description="Disordered" evidence="9">
    <location>
        <begin position="726"/>
        <end position="781"/>
    </location>
</feature>
<dbReference type="GO" id="GO:0005634">
    <property type="term" value="C:nucleus"/>
    <property type="evidence" value="ECO:0007669"/>
    <property type="project" value="UniProtKB-SubCell"/>
</dbReference>
<keyword evidence="7" id="KW-0539">Nucleus</keyword>
<dbReference type="CDD" id="cd00325">
    <property type="entry name" value="chitinase_GH19"/>
    <property type="match status" value="1"/>
</dbReference>
<evidence type="ECO:0000256" key="3">
    <source>
        <dbReference type="ARBA" id="ARBA00022525"/>
    </source>
</evidence>
<dbReference type="FunFam" id="1.10.10.10:FF:000479">
    <property type="entry name" value="Predicted protein"/>
    <property type="match status" value="1"/>
</dbReference>
<comment type="caution">
    <text evidence="11">The sequence shown here is derived from an EMBL/GenBank/DDBJ whole genome shotgun (WGS) entry which is preliminary data.</text>
</comment>
<dbReference type="GO" id="GO:0008843">
    <property type="term" value="F:endochitinase activity"/>
    <property type="evidence" value="ECO:0007669"/>
    <property type="project" value="UniProtKB-EC"/>
</dbReference>
<dbReference type="Pfam" id="PF00447">
    <property type="entry name" value="HSF_DNA-bind"/>
    <property type="match status" value="1"/>
</dbReference>
<gene>
    <name evidence="11" type="ORF">QTG54_015406</name>
</gene>
<dbReference type="SUPFAM" id="SSF117074">
    <property type="entry name" value="Hypothetical protein PA1324"/>
    <property type="match status" value="1"/>
</dbReference>
<dbReference type="Pfam" id="PF24517">
    <property type="entry name" value="CBM96"/>
    <property type="match status" value="1"/>
</dbReference>
<proteinExistence type="inferred from homology"/>